<dbReference type="Gene3D" id="3.40.50.200">
    <property type="entry name" value="Peptidase S8/S53 domain"/>
    <property type="match status" value="1"/>
</dbReference>
<evidence type="ECO:0000256" key="5">
    <source>
        <dbReference type="PROSITE-ProRule" id="PRU01240"/>
    </source>
</evidence>
<evidence type="ECO:0000259" key="7">
    <source>
        <dbReference type="Pfam" id="PF00082"/>
    </source>
</evidence>
<evidence type="ECO:0000256" key="4">
    <source>
        <dbReference type="ARBA" id="ARBA00022825"/>
    </source>
</evidence>
<keyword evidence="4 5" id="KW-0720">Serine protease</keyword>
<comment type="caution">
    <text evidence="8">The sequence shown here is derived from an EMBL/GenBank/DDBJ whole genome shotgun (WGS) entry which is preliminary data.</text>
</comment>
<dbReference type="AlphaFoldDB" id="A0A9W8N5L4"/>
<dbReference type="PANTHER" id="PTHR43399">
    <property type="entry name" value="SUBTILISIN-RELATED"/>
    <property type="match status" value="1"/>
</dbReference>
<dbReference type="Proteomes" id="UP001148614">
    <property type="component" value="Unassembled WGS sequence"/>
</dbReference>
<accession>A0A9W8N5L4</accession>
<dbReference type="VEuPathDB" id="FungiDB:F4678DRAFT_340691"/>
<dbReference type="SUPFAM" id="SSF52743">
    <property type="entry name" value="Subtilisin-like"/>
    <property type="match status" value="1"/>
</dbReference>
<evidence type="ECO:0000256" key="2">
    <source>
        <dbReference type="ARBA" id="ARBA00022670"/>
    </source>
</evidence>
<name>A0A9W8N5L4_9PEZI</name>
<dbReference type="GO" id="GO:0006508">
    <property type="term" value="P:proteolysis"/>
    <property type="evidence" value="ECO:0007669"/>
    <property type="project" value="UniProtKB-KW"/>
</dbReference>
<dbReference type="InterPro" id="IPR036852">
    <property type="entry name" value="Peptidase_S8/S53_dom_sf"/>
</dbReference>
<keyword evidence="2 5" id="KW-0645">Protease</keyword>
<evidence type="ECO:0000313" key="8">
    <source>
        <dbReference type="EMBL" id="KAJ3557440.1"/>
    </source>
</evidence>
<evidence type="ECO:0000313" key="9">
    <source>
        <dbReference type="Proteomes" id="UP001148614"/>
    </source>
</evidence>
<proteinExistence type="inferred from homology"/>
<feature type="active site" description="Charge relay system" evidence="5">
    <location>
        <position position="42"/>
    </location>
</feature>
<dbReference type="InterPro" id="IPR015500">
    <property type="entry name" value="Peptidase_S8_subtilisin-rel"/>
</dbReference>
<keyword evidence="9" id="KW-1185">Reference proteome</keyword>
<evidence type="ECO:0000256" key="1">
    <source>
        <dbReference type="ARBA" id="ARBA00011073"/>
    </source>
</evidence>
<protein>
    <recommendedName>
        <fullName evidence="7">Peptidase S8/S53 domain-containing protein</fullName>
    </recommendedName>
</protein>
<feature type="active site" description="Charge relay system" evidence="5">
    <location>
        <position position="244"/>
    </location>
</feature>
<keyword evidence="3 5" id="KW-0378">Hydrolase</keyword>
<gene>
    <name evidence="8" type="ORF">NPX13_g9928</name>
</gene>
<dbReference type="EMBL" id="JANPWZ010002606">
    <property type="protein sequence ID" value="KAJ3557440.1"/>
    <property type="molecule type" value="Genomic_DNA"/>
</dbReference>
<sequence length="317" mass="34817">MEEYAYFLQTAEHEWLEWRVQSGDKREQSQVLQKPITVALIDDGVDVNDQNVQSRIIGGRSFCHRDEEQNLNQPYYISGGGHGTAMAGLICKVCPTVKLFILRLDEYSIEPGKRNITAKSAAKAVRDAVEKKVDIISMSWTIEKTDSNGNDIKELEDVITAAARENILMFCAATDQGAYKDRTYPAATSTKKIFKIGAAEASGAALKWLGDQTLVDFVFPGHQVVMEQHGDPRVKKYTPLTGSSVATALASGLAAVILYTIQLAEVSKERGGPTGGLPITQESRPYEGGLLADRHHQGKREQVYYGVEPLRGRGQTG</sequence>
<dbReference type="PROSITE" id="PS51892">
    <property type="entry name" value="SUBTILASE"/>
    <property type="match status" value="1"/>
</dbReference>
<dbReference type="GO" id="GO:0004252">
    <property type="term" value="F:serine-type endopeptidase activity"/>
    <property type="evidence" value="ECO:0007669"/>
    <property type="project" value="UniProtKB-UniRule"/>
</dbReference>
<feature type="domain" description="Peptidase S8/S53" evidence="7">
    <location>
        <begin position="35"/>
        <end position="258"/>
    </location>
</feature>
<feature type="compositionally biased region" description="Basic and acidic residues" evidence="6">
    <location>
        <begin position="292"/>
        <end position="302"/>
    </location>
</feature>
<evidence type="ECO:0000256" key="3">
    <source>
        <dbReference type="ARBA" id="ARBA00022801"/>
    </source>
</evidence>
<dbReference type="InterPro" id="IPR051048">
    <property type="entry name" value="Peptidase_S8/S53_subtilisin"/>
</dbReference>
<reference evidence="8" key="1">
    <citation type="submission" date="2022-07" db="EMBL/GenBank/DDBJ databases">
        <title>Genome Sequence of Xylaria arbuscula.</title>
        <authorList>
            <person name="Buettner E."/>
        </authorList>
    </citation>
    <scope>NUCLEOTIDE SEQUENCE</scope>
    <source>
        <strain evidence="8">VT107</strain>
    </source>
</reference>
<dbReference type="PRINTS" id="PR00723">
    <property type="entry name" value="SUBTILISIN"/>
</dbReference>
<feature type="active site" description="Charge relay system" evidence="5">
    <location>
        <position position="82"/>
    </location>
</feature>
<comment type="similarity">
    <text evidence="1 5">Belongs to the peptidase S8 family.</text>
</comment>
<organism evidence="8 9">
    <name type="scientific">Xylaria arbuscula</name>
    <dbReference type="NCBI Taxonomy" id="114810"/>
    <lineage>
        <taxon>Eukaryota</taxon>
        <taxon>Fungi</taxon>
        <taxon>Dikarya</taxon>
        <taxon>Ascomycota</taxon>
        <taxon>Pezizomycotina</taxon>
        <taxon>Sordariomycetes</taxon>
        <taxon>Xylariomycetidae</taxon>
        <taxon>Xylariales</taxon>
        <taxon>Xylariaceae</taxon>
        <taxon>Xylaria</taxon>
    </lineage>
</organism>
<dbReference type="CDD" id="cd07491">
    <property type="entry name" value="Peptidases_S8_7"/>
    <property type="match status" value="1"/>
</dbReference>
<dbReference type="Pfam" id="PF00082">
    <property type="entry name" value="Peptidase_S8"/>
    <property type="match status" value="1"/>
</dbReference>
<evidence type="ECO:0000256" key="6">
    <source>
        <dbReference type="SAM" id="MobiDB-lite"/>
    </source>
</evidence>
<feature type="region of interest" description="Disordered" evidence="6">
    <location>
        <begin position="269"/>
        <end position="317"/>
    </location>
</feature>
<dbReference type="PANTHER" id="PTHR43399:SF4">
    <property type="entry name" value="CELL WALL-ASSOCIATED PROTEASE"/>
    <property type="match status" value="1"/>
</dbReference>
<dbReference type="InterPro" id="IPR000209">
    <property type="entry name" value="Peptidase_S8/S53_dom"/>
</dbReference>